<keyword evidence="4" id="KW-0698">rRNA processing</keyword>
<dbReference type="InterPro" id="IPR050188">
    <property type="entry name" value="RluA_PseudoU_synthase"/>
</dbReference>
<dbReference type="PROSITE" id="PS50889">
    <property type="entry name" value="S4"/>
    <property type="match status" value="1"/>
</dbReference>
<keyword evidence="5 8" id="KW-0694">RNA-binding</keyword>
<dbReference type="RefSeq" id="WP_092486426.1">
    <property type="nucleotide sequence ID" value="NZ_LN906597.1"/>
</dbReference>
<comment type="catalytic activity">
    <reaction evidence="9">
        <text>a uridine in RNA = a pseudouridine in RNA</text>
        <dbReference type="Rhea" id="RHEA:48348"/>
        <dbReference type="Rhea" id="RHEA-COMP:12068"/>
        <dbReference type="Rhea" id="RHEA-COMP:12069"/>
        <dbReference type="ChEBI" id="CHEBI:65314"/>
        <dbReference type="ChEBI" id="CHEBI:65315"/>
    </reaction>
</comment>
<evidence type="ECO:0000256" key="6">
    <source>
        <dbReference type="ARBA" id="ARBA00023235"/>
    </source>
</evidence>
<evidence type="ECO:0000256" key="8">
    <source>
        <dbReference type="PROSITE-ProRule" id="PRU00182"/>
    </source>
</evidence>
<organism evidence="11 12">
    <name type="scientific">Candidatus Ichthyocystis hellenicum</name>
    <dbReference type="NCBI Taxonomy" id="1561003"/>
    <lineage>
        <taxon>Bacteria</taxon>
        <taxon>Pseudomonadati</taxon>
        <taxon>Pseudomonadota</taxon>
        <taxon>Betaproteobacteria</taxon>
        <taxon>Burkholderiales</taxon>
        <taxon>Candidatus Ichthyocystis</taxon>
    </lineage>
</organism>
<dbReference type="SMART" id="SM00363">
    <property type="entry name" value="S4"/>
    <property type="match status" value="1"/>
</dbReference>
<dbReference type="InterPro" id="IPR020103">
    <property type="entry name" value="PsdUridine_synth_cat_dom_sf"/>
</dbReference>
<dbReference type="InterPro" id="IPR002942">
    <property type="entry name" value="S4_RNA-bd"/>
</dbReference>
<dbReference type="GO" id="GO:0160141">
    <property type="term" value="F:23S rRNA pseudouridine(955/2504/2580) synthase activity"/>
    <property type="evidence" value="ECO:0007669"/>
    <property type="project" value="UniProtKB-EC"/>
</dbReference>
<dbReference type="Gene3D" id="3.10.290.10">
    <property type="entry name" value="RNA-binding S4 domain"/>
    <property type="match status" value="1"/>
</dbReference>
<dbReference type="Proteomes" id="UP000198651">
    <property type="component" value="Chromosome I"/>
</dbReference>
<dbReference type="AlphaFoldDB" id="A0A0S4M5J1"/>
<feature type="domain" description="RNA-binding S4" evidence="10">
    <location>
        <begin position="20"/>
        <end position="79"/>
    </location>
</feature>
<dbReference type="CDD" id="cd02869">
    <property type="entry name" value="PseudoU_synth_RluA_like"/>
    <property type="match status" value="1"/>
</dbReference>
<dbReference type="InterPro" id="IPR006225">
    <property type="entry name" value="PsdUridine_synth_RluC/D"/>
</dbReference>
<name>A0A0S4M5J1_9BURK</name>
<dbReference type="PANTHER" id="PTHR21600:SF92">
    <property type="entry name" value="RIBOSOMAL LARGE SUBUNIT PSEUDOURIDINE SYNTHASE C"/>
    <property type="match status" value="1"/>
</dbReference>
<keyword evidence="12" id="KW-1185">Reference proteome</keyword>
<evidence type="ECO:0000256" key="3">
    <source>
        <dbReference type="ARBA" id="ARBA00010876"/>
    </source>
</evidence>
<evidence type="ECO:0000256" key="4">
    <source>
        <dbReference type="ARBA" id="ARBA00022552"/>
    </source>
</evidence>
<dbReference type="InterPro" id="IPR006224">
    <property type="entry name" value="PsdUridine_synth_RluA-like_CS"/>
</dbReference>
<sequence length="332" mass="37916">MNKIKHPSKTLTVQEEGSGQRLDNYLSRVTKRQLPRSRIHHMIRSGEVRVNQGRCSASTKLTAGDRVRIPPFFAKEQQKHNPHPAIVAQFFKDIIYEDNSLLAINKPSGLACHGGSGISLGLIEHLRILRPQQKFLELAHRLDRDTSGIVLIAKKKSTLIALHTLFRDHEIDKRYLAIIEGKFRNSYQRINLPLSTKIHNNEKKAFIDKINGKESITEVFLLLRGNDYSLIEAHPLSGRTHQIRIHLSTIGHPILGDKKYNPTLTTKKLLLHAHRISFLHPLTNQTITLSSPIPKKFIMCAKKNHLKMFTNIDHRALLSTQQLVDMIESVRQ</sequence>
<dbReference type="InterPro" id="IPR006145">
    <property type="entry name" value="PsdUridine_synth_RsuA/RluA"/>
</dbReference>
<dbReference type="Pfam" id="PF00849">
    <property type="entry name" value="PseudoU_synth_2"/>
    <property type="match status" value="1"/>
</dbReference>
<evidence type="ECO:0000256" key="2">
    <source>
        <dbReference type="ARBA" id="ARBA00002876"/>
    </source>
</evidence>
<dbReference type="NCBIfam" id="TIGR00005">
    <property type="entry name" value="rluA_subfam"/>
    <property type="match status" value="1"/>
</dbReference>
<evidence type="ECO:0000256" key="7">
    <source>
        <dbReference type="PIRSR" id="PIRSR606225-1"/>
    </source>
</evidence>
<dbReference type="Pfam" id="PF01479">
    <property type="entry name" value="S4"/>
    <property type="match status" value="1"/>
</dbReference>
<keyword evidence="6 9" id="KW-0413">Isomerase</keyword>
<dbReference type="EMBL" id="LN906597">
    <property type="protein sequence ID" value="CUT17510.1"/>
    <property type="molecule type" value="Genomic_DNA"/>
</dbReference>
<evidence type="ECO:0000259" key="10">
    <source>
        <dbReference type="SMART" id="SM00363"/>
    </source>
</evidence>
<feature type="active site" evidence="7">
    <location>
        <position position="143"/>
    </location>
</feature>
<accession>A0A0S4M5J1</accession>
<evidence type="ECO:0000256" key="5">
    <source>
        <dbReference type="ARBA" id="ARBA00022884"/>
    </source>
</evidence>
<dbReference type="SUPFAM" id="SSF55174">
    <property type="entry name" value="Alpha-L RNA-binding motif"/>
    <property type="match status" value="1"/>
</dbReference>
<evidence type="ECO:0000313" key="12">
    <source>
        <dbReference type="Proteomes" id="UP000198651"/>
    </source>
</evidence>
<dbReference type="GO" id="GO:0003723">
    <property type="term" value="F:RNA binding"/>
    <property type="evidence" value="ECO:0007669"/>
    <property type="project" value="UniProtKB-KW"/>
</dbReference>
<dbReference type="STRING" id="1561003.Ark11_0674"/>
<dbReference type="CDD" id="cd00165">
    <property type="entry name" value="S4"/>
    <property type="match status" value="1"/>
</dbReference>
<proteinExistence type="inferred from homology"/>
<evidence type="ECO:0000313" key="11">
    <source>
        <dbReference type="EMBL" id="CUT17510.1"/>
    </source>
</evidence>
<dbReference type="PANTHER" id="PTHR21600">
    <property type="entry name" value="MITOCHONDRIAL RNA PSEUDOURIDINE SYNTHASE"/>
    <property type="match status" value="1"/>
</dbReference>
<comment type="similarity">
    <text evidence="3 9">Belongs to the pseudouridine synthase RluA family.</text>
</comment>
<gene>
    <name evidence="11" type="primary">rluC</name>
    <name evidence="11" type="ORF">Ark11_0674</name>
</gene>
<evidence type="ECO:0000256" key="9">
    <source>
        <dbReference type="RuleBase" id="RU362028"/>
    </source>
</evidence>
<protein>
    <recommendedName>
        <fullName evidence="9">Pseudouridine synthase</fullName>
        <ecNumber evidence="9">5.4.99.-</ecNumber>
    </recommendedName>
</protein>
<dbReference type="InterPro" id="IPR036986">
    <property type="entry name" value="S4_RNA-bd_sf"/>
</dbReference>
<dbReference type="EC" id="5.4.99.-" evidence="9"/>
<reference evidence="12" key="1">
    <citation type="submission" date="2015-11" db="EMBL/GenBank/DDBJ databases">
        <authorList>
            <person name="Seth-Smith H.M.B."/>
        </authorList>
    </citation>
    <scope>NUCLEOTIDE SEQUENCE [LARGE SCALE GENOMIC DNA]</scope>
    <source>
        <strain evidence="12">2013Ark11</strain>
    </source>
</reference>
<comment type="catalytic activity">
    <reaction evidence="1">
        <text>uridine(955/2504/2580) in 23S rRNA = pseudouridine(955/2504/2580) in 23S rRNA</text>
        <dbReference type="Rhea" id="RHEA:42528"/>
        <dbReference type="Rhea" id="RHEA-COMP:10099"/>
        <dbReference type="Rhea" id="RHEA-COMP:10100"/>
        <dbReference type="ChEBI" id="CHEBI:65314"/>
        <dbReference type="ChEBI" id="CHEBI:65315"/>
        <dbReference type="EC" id="5.4.99.24"/>
    </reaction>
</comment>
<evidence type="ECO:0000256" key="1">
    <source>
        <dbReference type="ARBA" id="ARBA00000381"/>
    </source>
</evidence>
<comment type="function">
    <text evidence="2">Responsible for synthesis of pseudouridine from uracil at positions 955, 2504 and 2580 in 23S ribosomal RNA.</text>
</comment>
<dbReference type="Gene3D" id="3.30.2350.10">
    <property type="entry name" value="Pseudouridine synthase"/>
    <property type="match status" value="1"/>
</dbReference>
<dbReference type="PROSITE" id="PS01129">
    <property type="entry name" value="PSI_RLU"/>
    <property type="match status" value="1"/>
</dbReference>
<dbReference type="SUPFAM" id="SSF55120">
    <property type="entry name" value="Pseudouridine synthase"/>
    <property type="match status" value="1"/>
</dbReference>
<dbReference type="OrthoDB" id="9807829at2"/>
<dbReference type="PATRIC" id="fig|1561003.3.peg.679"/>
<dbReference type="GO" id="GO:0000455">
    <property type="term" value="P:enzyme-directed rRNA pseudouridine synthesis"/>
    <property type="evidence" value="ECO:0007669"/>
    <property type="project" value="UniProtKB-ARBA"/>
</dbReference>